<keyword evidence="2" id="KW-0812">Transmembrane</keyword>
<dbReference type="AlphaFoldDB" id="A0AAV2TNW1"/>
<feature type="region of interest" description="Disordered" evidence="1">
    <location>
        <begin position="1"/>
        <end position="36"/>
    </location>
</feature>
<protein>
    <submittedName>
        <fullName evidence="3">Uncharacterized protein</fullName>
    </submittedName>
</protein>
<proteinExistence type="predicted"/>
<dbReference type="Proteomes" id="UP001497525">
    <property type="component" value="Unassembled WGS sequence"/>
</dbReference>
<evidence type="ECO:0000313" key="3">
    <source>
        <dbReference type="EMBL" id="CAL5137954.1"/>
    </source>
</evidence>
<organism evidence="3 4">
    <name type="scientific">Calicophoron daubneyi</name>
    <name type="common">Rumen fluke</name>
    <name type="synonym">Paramphistomum daubneyi</name>
    <dbReference type="NCBI Taxonomy" id="300641"/>
    <lineage>
        <taxon>Eukaryota</taxon>
        <taxon>Metazoa</taxon>
        <taxon>Spiralia</taxon>
        <taxon>Lophotrochozoa</taxon>
        <taxon>Platyhelminthes</taxon>
        <taxon>Trematoda</taxon>
        <taxon>Digenea</taxon>
        <taxon>Plagiorchiida</taxon>
        <taxon>Pronocephalata</taxon>
        <taxon>Paramphistomoidea</taxon>
        <taxon>Paramphistomidae</taxon>
        <taxon>Calicophoron</taxon>
    </lineage>
</organism>
<gene>
    <name evidence="3" type="ORF">CDAUBV1_LOCUS12428</name>
</gene>
<evidence type="ECO:0000313" key="4">
    <source>
        <dbReference type="Proteomes" id="UP001497525"/>
    </source>
</evidence>
<sequence length="99" mass="11336">MNYIEEHYKKQNSTDNPRMHDQKNATMLNGENSGPKKQKTIPYIVMVGVLEYLGVITKRIDYLTDIIVALAFASLLPFILGLLFGIRLIIRIRELTEAN</sequence>
<evidence type="ECO:0000256" key="1">
    <source>
        <dbReference type="SAM" id="MobiDB-lite"/>
    </source>
</evidence>
<keyword evidence="2" id="KW-0472">Membrane</keyword>
<keyword evidence="2" id="KW-1133">Transmembrane helix</keyword>
<feature type="transmembrane region" description="Helical" evidence="2">
    <location>
        <begin position="41"/>
        <end position="60"/>
    </location>
</feature>
<name>A0AAV2TNW1_CALDB</name>
<comment type="caution">
    <text evidence="3">The sequence shown here is derived from an EMBL/GenBank/DDBJ whole genome shotgun (WGS) entry which is preliminary data.</text>
</comment>
<accession>A0AAV2TNW1</accession>
<feature type="transmembrane region" description="Helical" evidence="2">
    <location>
        <begin position="66"/>
        <end position="90"/>
    </location>
</feature>
<dbReference type="EMBL" id="CAXLJL010000456">
    <property type="protein sequence ID" value="CAL5137954.1"/>
    <property type="molecule type" value="Genomic_DNA"/>
</dbReference>
<reference evidence="3" key="1">
    <citation type="submission" date="2024-06" db="EMBL/GenBank/DDBJ databases">
        <authorList>
            <person name="Liu X."/>
            <person name="Lenzi L."/>
            <person name="Haldenby T S."/>
            <person name="Uol C."/>
        </authorList>
    </citation>
    <scope>NUCLEOTIDE SEQUENCE</scope>
</reference>
<evidence type="ECO:0000256" key="2">
    <source>
        <dbReference type="SAM" id="Phobius"/>
    </source>
</evidence>